<keyword evidence="1" id="KW-0472">Membrane</keyword>
<name>A0A1I1E1D3_BREAD</name>
<accession>A0A1I1E1D3</accession>
<sequence length="98" mass="11404">MTDTELNMLLDQLKNENILHKNIDQKFEKLVACEEAKICTNFRLIGSLGVLVCILALGTHIMYQQNSHQKLVLQQLEQEREQIFNNAEYMYSILFTGE</sequence>
<keyword evidence="1" id="KW-0812">Transmembrane</keyword>
<organism evidence="2 3">
    <name type="scientific">Brevinema andersonii</name>
    <dbReference type="NCBI Taxonomy" id="34097"/>
    <lineage>
        <taxon>Bacteria</taxon>
        <taxon>Pseudomonadati</taxon>
        <taxon>Spirochaetota</taxon>
        <taxon>Spirochaetia</taxon>
        <taxon>Brevinematales</taxon>
        <taxon>Brevinemataceae</taxon>
        <taxon>Brevinema</taxon>
    </lineage>
</organism>
<keyword evidence="3" id="KW-1185">Reference proteome</keyword>
<evidence type="ECO:0000313" key="2">
    <source>
        <dbReference type="EMBL" id="SFB80877.1"/>
    </source>
</evidence>
<dbReference type="Proteomes" id="UP000240042">
    <property type="component" value="Unassembled WGS sequence"/>
</dbReference>
<evidence type="ECO:0000256" key="1">
    <source>
        <dbReference type="SAM" id="Phobius"/>
    </source>
</evidence>
<dbReference type="EMBL" id="FOKY01000006">
    <property type="protein sequence ID" value="SFB80877.1"/>
    <property type="molecule type" value="Genomic_DNA"/>
</dbReference>
<protein>
    <submittedName>
        <fullName evidence="2">Uncharacterized protein</fullName>
    </submittedName>
</protein>
<evidence type="ECO:0000313" key="3">
    <source>
        <dbReference type="Proteomes" id="UP000240042"/>
    </source>
</evidence>
<dbReference type="STRING" id="34097.SAMN02745150_00882"/>
<keyword evidence="1" id="KW-1133">Transmembrane helix</keyword>
<reference evidence="3" key="1">
    <citation type="submission" date="2016-10" db="EMBL/GenBank/DDBJ databases">
        <authorList>
            <person name="Varghese N."/>
            <person name="Submissions S."/>
        </authorList>
    </citation>
    <scope>NUCLEOTIDE SEQUENCE [LARGE SCALE GENOMIC DNA]</scope>
    <source>
        <strain evidence="3">ATCC 43811</strain>
    </source>
</reference>
<proteinExistence type="predicted"/>
<gene>
    <name evidence="2" type="ORF">SAMN02745150_00882</name>
</gene>
<dbReference type="AlphaFoldDB" id="A0A1I1E1D3"/>
<feature type="transmembrane region" description="Helical" evidence="1">
    <location>
        <begin position="44"/>
        <end position="63"/>
    </location>
</feature>
<dbReference type="RefSeq" id="WP_092319032.1">
    <property type="nucleotide sequence ID" value="NZ_FOKY01000006.1"/>
</dbReference>